<dbReference type="InterPro" id="IPR039901">
    <property type="entry name" value="Kdotransferase"/>
</dbReference>
<feature type="site" description="Transition state stabilizer" evidence="9">
    <location>
        <position position="217"/>
    </location>
</feature>
<evidence type="ECO:0000256" key="2">
    <source>
        <dbReference type="ARBA" id="ARBA00004713"/>
    </source>
</evidence>
<evidence type="ECO:0000259" key="11">
    <source>
        <dbReference type="Pfam" id="PF04413"/>
    </source>
</evidence>
<dbReference type="SUPFAM" id="SSF53756">
    <property type="entry name" value="UDP-Glycosyltransferase/glycogen phosphorylase"/>
    <property type="match status" value="1"/>
</dbReference>
<evidence type="ECO:0000256" key="6">
    <source>
        <dbReference type="ARBA" id="ARBA00031445"/>
    </source>
</evidence>
<comment type="pathway">
    <text evidence="2 10">Bacterial outer membrane biogenesis; LPS core biosynthesis.</text>
</comment>
<evidence type="ECO:0000256" key="8">
    <source>
        <dbReference type="PIRSR" id="PIRSR639901-1"/>
    </source>
</evidence>
<proteinExistence type="inferred from homology"/>
<dbReference type="Gene3D" id="3.40.50.2000">
    <property type="entry name" value="Glycogen Phosphorylase B"/>
    <property type="match status" value="1"/>
</dbReference>
<evidence type="ECO:0000256" key="4">
    <source>
        <dbReference type="ARBA" id="ARBA00019077"/>
    </source>
</evidence>
<dbReference type="GO" id="GO:0009245">
    <property type="term" value="P:lipid A biosynthetic process"/>
    <property type="evidence" value="ECO:0007669"/>
    <property type="project" value="TreeGrafter"/>
</dbReference>
<evidence type="ECO:0000256" key="5">
    <source>
        <dbReference type="ARBA" id="ARBA00022679"/>
    </source>
</evidence>
<evidence type="ECO:0000313" key="12">
    <source>
        <dbReference type="EMBL" id="CUH80363.1"/>
    </source>
</evidence>
<evidence type="ECO:0000256" key="1">
    <source>
        <dbReference type="ARBA" id="ARBA00003394"/>
    </source>
</evidence>
<evidence type="ECO:0000256" key="9">
    <source>
        <dbReference type="PIRSR" id="PIRSR639901-2"/>
    </source>
</evidence>
<feature type="site" description="Transition state stabilizer" evidence="9">
    <location>
        <position position="139"/>
    </location>
</feature>
<dbReference type="GO" id="GO:0009244">
    <property type="term" value="P:lipopolysaccharide core region biosynthetic process"/>
    <property type="evidence" value="ECO:0007669"/>
    <property type="project" value="UniProtKB-UniRule"/>
</dbReference>
<keyword evidence="5 10" id="KW-0808">Transferase</keyword>
<comment type="subcellular location">
    <subcellularLocation>
        <location evidence="10">Cell membrane</location>
    </subcellularLocation>
</comment>
<feature type="domain" description="3-deoxy-D-manno-octulosonic-acid transferase N-terminal" evidence="11">
    <location>
        <begin position="42"/>
        <end position="218"/>
    </location>
</feature>
<dbReference type="PANTHER" id="PTHR42755">
    <property type="entry name" value="3-DEOXY-MANNO-OCTULOSONATE CYTIDYLYLTRANSFERASE"/>
    <property type="match status" value="1"/>
</dbReference>
<name>A0A0P1GF26_9RHOB</name>
<organism evidence="12 13">
    <name type="scientific">Tritonibacter multivorans</name>
    <dbReference type="NCBI Taxonomy" id="928856"/>
    <lineage>
        <taxon>Bacteria</taxon>
        <taxon>Pseudomonadati</taxon>
        <taxon>Pseudomonadota</taxon>
        <taxon>Alphaproteobacteria</taxon>
        <taxon>Rhodobacterales</taxon>
        <taxon>Paracoccaceae</taxon>
        <taxon>Tritonibacter</taxon>
    </lineage>
</organism>
<keyword evidence="10" id="KW-0448">Lipopolysaccharide biosynthesis</keyword>
<evidence type="ECO:0000313" key="13">
    <source>
        <dbReference type="Proteomes" id="UP000052022"/>
    </source>
</evidence>
<comment type="similarity">
    <text evidence="10">Belongs to the glycosyltransferase group 1 family.</text>
</comment>
<comment type="catalytic activity">
    <reaction evidence="7 10">
        <text>lipid IVA (E. coli) + CMP-3-deoxy-beta-D-manno-octulosonate = alpha-Kdo-(2-&gt;6)-lipid IVA (E. coli) + CMP + H(+)</text>
        <dbReference type="Rhea" id="RHEA:28066"/>
        <dbReference type="ChEBI" id="CHEBI:15378"/>
        <dbReference type="ChEBI" id="CHEBI:58603"/>
        <dbReference type="ChEBI" id="CHEBI:60364"/>
        <dbReference type="ChEBI" id="CHEBI:60377"/>
        <dbReference type="ChEBI" id="CHEBI:85987"/>
        <dbReference type="EC" id="2.4.99.12"/>
    </reaction>
</comment>
<dbReference type="STRING" id="928856.SAMN04488049_104139"/>
<reference evidence="12 13" key="1">
    <citation type="submission" date="2015-09" db="EMBL/GenBank/DDBJ databases">
        <authorList>
            <consortium name="Swine Surveillance"/>
        </authorList>
    </citation>
    <scope>NUCLEOTIDE SEQUENCE [LARGE SCALE GENOMIC DNA]</scope>
    <source>
        <strain evidence="12 13">CECT 7557</strain>
    </source>
</reference>
<dbReference type="InterPro" id="IPR007507">
    <property type="entry name" value="Glycos_transf_N"/>
</dbReference>
<keyword evidence="13" id="KW-1185">Reference proteome</keyword>
<dbReference type="EC" id="2.4.99.12" evidence="3 10"/>
<protein>
    <recommendedName>
        <fullName evidence="4 10">3-deoxy-D-manno-octulosonic acid transferase</fullName>
        <shortName evidence="10">Kdo transferase</shortName>
        <ecNumber evidence="3 10">2.4.99.12</ecNumber>
    </recommendedName>
    <alternativeName>
        <fullName evidence="6 10">Lipid IV(A) 3-deoxy-D-manno-octulosonic acid transferase</fullName>
    </alternativeName>
</protein>
<evidence type="ECO:0000256" key="7">
    <source>
        <dbReference type="ARBA" id="ARBA00049183"/>
    </source>
</evidence>
<dbReference type="Gene3D" id="3.40.50.11720">
    <property type="entry name" value="3-Deoxy-D-manno-octulosonic-acid transferase, N-terminal domain"/>
    <property type="match status" value="1"/>
</dbReference>
<dbReference type="PANTHER" id="PTHR42755:SF1">
    <property type="entry name" value="3-DEOXY-D-MANNO-OCTULOSONIC ACID TRANSFERASE, MITOCHONDRIAL-RELATED"/>
    <property type="match status" value="1"/>
</dbReference>
<gene>
    <name evidence="12" type="primary">waaA_2</name>
    <name evidence="12" type="ORF">TRM7557_02856</name>
</gene>
<feature type="active site" description="Proton acceptor" evidence="8">
    <location>
        <position position="69"/>
    </location>
</feature>
<dbReference type="GO" id="GO:0005886">
    <property type="term" value="C:plasma membrane"/>
    <property type="evidence" value="ECO:0007669"/>
    <property type="project" value="UniProtKB-SubCell"/>
</dbReference>
<evidence type="ECO:0000256" key="10">
    <source>
        <dbReference type="RuleBase" id="RU365103"/>
    </source>
</evidence>
<dbReference type="OrthoDB" id="9789797at2"/>
<keyword evidence="12" id="KW-0328">Glycosyltransferase</keyword>
<evidence type="ECO:0000256" key="3">
    <source>
        <dbReference type="ARBA" id="ARBA00012621"/>
    </source>
</evidence>
<dbReference type="EMBL" id="CYSD01000039">
    <property type="protein sequence ID" value="CUH80363.1"/>
    <property type="molecule type" value="Genomic_DNA"/>
</dbReference>
<dbReference type="RefSeq" id="WP_058290884.1">
    <property type="nucleotide sequence ID" value="NZ_CYSD01000039.1"/>
</dbReference>
<dbReference type="Pfam" id="PF04413">
    <property type="entry name" value="Glycos_transf_N"/>
    <property type="match status" value="1"/>
</dbReference>
<sequence>MPDTSRPTPLYHLYTGASALLAPFAWRKVAQRLGAYGVTPERQRERLGHATLPRPNGQLIWFHAASVGESLSVLTLIARLGEMRPEAEFLITSGTPTSAELIEKRMPPRCRHQFPPLDSRAAVDRFLAHWQPDLGVFVESELWPQMVVRARATGCPLVLLNARMSDRTVNAWVKRPDTAGFILSQFNLFVTQNQKTADNLRRMGAAPDRIRPGSNLKAVSAPLPVDQTTLQQMQTALGDRPLWVASSTHAGEEETVLAAHAQILKTLPDACLLLVPRHPDRGDTVETLIRDAGLTLARRSGGEMPTAQTHVYLADTLGEVGTWYALCPRVFMGGSLLEIGGHNPFEPAQLGATVLTGPGYFNFAESYAEMIAEGAAFEAANAEAIAARVTTWLGQSTELEVACAAATAYIARQSDHLDKTAAALIELLPAA</sequence>
<comment type="function">
    <text evidence="1 10">Involved in lipopolysaccharide (LPS) biosynthesis. Catalyzes the transfer of 3-deoxy-D-manno-octulosonate (Kdo) residue(s) from CMP-Kdo to lipid IV(A), the tetraacyldisaccharide-1,4'-bisphosphate precursor of lipid A.</text>
</comment>
<accession>A0A0P1GF26</accession>
<dbReference type="GO" id="GO:0043842">
    <property type="term" value="F:Kdo transferase activity"/>
    <property type="evidence" value="ECO:0007669"/>
    <property type="project" value="UniProtKB-EC"/>
</dbReference>
<keyword evidence="10" id="KW-1003">Cell membrane</keyword>
<dbReference type="AlphaFoldDB" id="A0A0P1GF26"/>
<dbReference type="Proteomes" id="UP000052022">
    <property type="component" value="Unassembled WGS sequence"/>
</dbReference>
<dbReference type="InterPro" id="IPR038107">
    <property type="entry name" value="Glycos_transf_N_sf"/>
</dbReference>
<dbReference type="UniPathway" id="UPA00958"/>
<keyword evidence="10" id="KW-0472">Membrane</keyword>